<feature type="region of interest" description="Disordered" evidence="1">
    <location>
        <begin position="334"/>
        <end position="357"/>
    </location>
</feature>
<reference evidence="5" key="1">
    <citation type="journal article" date="2013" name="Nature">
        <title>Pan genome of the phytoplankton Emiliania underpins its global distribution.</title>
        <authorList>
            <person name="Read B.A."/>
            <person name="Kegel J."/>
            <person name="Klute M.J."/>
            <person name="Kuo A."/>
            <person name="Lefebvre S.C."/>
            <person name="Maumus F."/>
            <person name="Mayer C."/>
            <person name="Miller J."/>
            <person name="Monier A."/>
            <person name="Salamov A."/>
            <person name="Young J."/>
            <person name="Aguilar M."/>
            <person name="Claverie J.M."/>
            <person name="Frickenhaus S."/>
            <person name="Gonzalez K."/>
            <person name="Herman E.K."/>
            <person name="Lin Y.C."/>
            <person name="Napier J."/>
            <person name="Ogata H."/>
            <person name="Sarno A.F."/>
            <person name="Shmutz J."/>
            <person name="Schroeder D."/>
            <person name="de Vargas C."/>
            <person name="Verret F."/>
            <person name="von Dassow P."/>
            <person name="Valentin K."/>
            <person name="Van de Peer Y."/>
            <person name="Wheeler G."/>
            <person name="Dacks J.B."/>
            <person name="Delwiche C.F."/>
            <person name="Dyhrman S.T."/>
            <person name="Glockner G."/>
            <person name="John U."/>
            <person name="Richards T."/>
            <person name="Worden A.Z."/>
            <person name="Zhang X."/>
            <person name="Grigoriev I.V."/>
            <person name="Allen A.E."/>
            <person name="Bidle K."/>
            <person name="Borodovsky M."/>
            <person name="Bowler C."/>
            <person name="Brownlee C."/>
            <person name="Cock J.M."/>
            <person name="Elias M."/>
            <person name="Gladyshev V.N."/>
            <person name="Groth M."/>
            <person name="Guda C."/>
            <person name="Hadaegh A."/>
            <person name="Iglesias-Rodriguez M.D."/>
            <person name="Jenkins J."/>
            <person name="Jones B.M."/>
            <person name="Lawson T."/>
            <person name="Leese F."/>
            <person name="Lindquist E."/>
            <person name="Lobanov A."/>
            <person name="Lomsadze A."/>
            <person name="Malik S.B."/>
            <person name="Marsh M.E."/>
            <person name="Mackinder L."/>
            <person name="Mock T."/>
            <person name="Mueller-Roeber B."/>
            <person name="Pagarete A."/>
            <person name="Parker M."/>
            <person name="Probert I."/>
            <person name="Quesneville H."/>
            <person name="Raines C."/>
            <person name="Rensing S.A."/>
            <person name="Riano-Pachon D.M."/>
            <person name="Richier S."/>
            <person name="Rokitta S."/>
            <person name="Shiraiwa Y."/>
            <person name="Soanes D.M."/>
            <person name="van der Giezen M."/>
            <person name="Wahlund T.M."/>
            <person name="Williams B."/>
            <person name="Wilson W."/>
            <person name="Wolfe G."/>
            <person name="Wurch L.L."/>
        </authorList>
    </citation>
    <scope>NUCLEOTIDE SEQUENCE</scope>
</reference>
<dbReference type="AlphaFoldDB" id="A0A0D3JBG9"/>
<feature type="transmembrane region" description="Helical" evidence="2">
    <location>
        <begin position="303"/>
        <end position="323"/>
    </location>
</feature>
<feature type="transmembrane region" description="Helical" evidence="2">
    <location>
        <begin position="237"/>
        <end position="263"/>
    </location>
</feature>
<feature type="transmembrane region" description="Helical" evidence="2">
    <location>
        <begin position="177"/>
        <end position="195"/>
    </location>
</feature>
<dbReference type="KEGG" id="ehx:EMIHUDRAFT_241739"/>
<keyword evidence="3" id="KW-0732">Signal</keyword>
<evidence type="ECO:0000313" key="5">
    <source>
        <dbReference type="Proteomes" id="UP000013827"/>
    </source>
</evidence>
<dbReference type="Proteomes" id="UP000013827">
    <property type="component" value="Unassembled WGS sequence"/>
</dbReference>
<protein>
    <recommendedName>
        <fullName evidence="6">Cytochrome b561 domain-containing protein</fullName>
    </recommendedName>
</protein>
<evidence type="ECO:0008006" key="6">
    <source>
        <dbReference type="Google" id="ProtNLM"/>
    </source>
</evidence>
<evidence type="ECO:0000256" key="3">
    <source>
        <dbReference type="SAM" id="SignalP"/>
    </source>
</evidence>
<proteinExistence type="predicted"/>
<feature type="chain" id="PRO_5044291380" description="Cytochrome b561 domain-containing protein" evidence="3">
    <location>
        <begin position="25"/>
        <end position="382"/>
    </location>
</feature>
<sequence>MLRYTTSLALACATVLLVVPHAWPVTTDAARAAVTVVQTALVWPVVLYHSALPVRLLALVFAALGCVQQAFVLGINTGEFYPHLIPGLLLMRGGVLALGSSGLPFPIAASQGVCTLAVLLLLAVGQWYQTLLGRGLHVAHVAHELMFIVVGCLVLTGTLQSVLPAPRAARLQEARRLLEPICYAALGVLFLSHIHDKSAVGTAWHVVLGWALIGQAAALLLASFVHAHNPPQGVASLANACVAYAWVMPGVWLIHMASFHYLFARGWHNDVDIKQGVHHLLWPGELATDAATVKDDAKAREYIGVYLTVDLLFSAALVLAAILGGSNGGRGDLIPSKELDDDGDLPLPTRTHNADNTVKMSNPLVAPVQENVSPFTTNRFGS</sequence>
<dbReference type="PaxDb" id="2903-EOD20854"/>
<feature type="transmembrane region" description="Helical" evidence="2">
    <location>
        <begin position="80"/>
        <end position="98"/>
    </location>
</feature>
<keyword evidence="5" id="KW-1185">Reference proteome</keyword>
<evidence type="ECO:0000256" key="1">
    <source>
        <dbReference type="SAM" id="MobiDB-lite"/>
    </source>
</evidence>
<keyword evidence="2" id="KW-0472">Membrane</keyword>
<dbReference type="GeneID" id="17266403"/>
<evidence type="ECO:0000313" key="4">
    <source>
        <dbReference type="EnsemblProtists" id="EOD20854"/>
    </source>
</evidence>
<dbReference type="RefSeq" id="XP_005773283.1">
    <property type="nucleotide sequence ID" value="XM_005773226.1"/>
</dbReference>
<feature type="transmembrane region" description="Helical" evidence="2">
    <location>
        <begin position="145"/>
        <end position="165"/>
    </location>
</feature>
<reference evidence="4" key="2">
    <citation type="submission" date="2024-10" db="UniProtKB">
        <authorList>
            <consortium name="EnsemblProtists"/>
        </authorList>
    </citation>
    <scope>IDENTIFICATION</scope>
</reference>
<accession>A0A0D3JBG9</accession>
<evidence type="ECO:0000256" key="2">
    <source>
        <dbReference type="SAM" id="Phobius"/>
    </source>
</evidence>
<keyword evidence="2" id="KW-0812">Transmembrane</keyword>
<dbReference type="EnsemblProtists" id="EOD20854">
    <property type="protein sequence ID" value="EOD20854"/>
    <property type="gene ID" value="EMIHUDRAFT_241739"/>
</dbReference>
<keyword evidence="2" id="KW-1133">Transmembrane helix</keyword>
<name>A0A0D3JBG9_EMIH1</name>
<feature type="transmembrane region" description="Helical" evidence="2">
    <location>
        <begin position="105"/>
        <end position="125"/>
    </location>
</feature>
<feature type="transmembrane region" description="Helical" evidence="2">
    <location>
        <begin position="207"/>
        <end position="225"/>
    </location>
</feature>
<organism evidence="4 5">
    <name type="scientific">Emiliania huxleyi (strain CCMP1516)</name>
    <dbReference type="NCBI Taxonomy" id="280463"/>
    <lineage>
        <taxon>Eukaryota</taxon>
        <taxon>Haptista</taxon>
        <taxon>Haptophyta</taxon>
        <taxon>Prymnesiophyceae</taxon>
        <taxon>Isochrysidales</taxon>
        <taxon>Noelaerhabdaceae</taxon>
        <taxon>Emiliania</taxon>
    </lineage>
</organism>
<feature type="signal peptide" evidence="3">
    <location>
        <begin position="1"/>
        <end position="24"/>
    </location>
</feature>
<dbReference type="HOGENOM" id="CLU_724484_0_0_1"/>